<evidence type="ECO:0000256" key="1">
    <source>
        <dbReference type="SAM" id="Phobius"/>
    </source>
</evidence>
<evidence type="ECO:0000313" key="5">
    <source>
        <dbReference type="Proteomes" id="UP000215545"/>
    </source>
</evidence>
<sequence length="64" mass="6848">MNTAIGLVLFILAASVAGTLFVMLKEDQSYAASTKRNTVNLSLIYIVSFLLIGAGLVWIIAAFL</sequence>
<evidence type="ECO:0000313" key="4">
    <source>
        <dbReference type="Proteomes" id="UP000186385"/>
    </source>
</evidence>
<dbReference type="OrthoDB" id="2930540at2"/>
<gene>
    <name evidence="2" type="ORF">B1B05_00085</name>
    <name evidence="3" type="ORF">SAMN05443094_10118</name>
</gene>
<proteinExistence type="predicted"/>
<feature type="transmembrane region" description="Helical" evidence="1">
    <location>
        <begin position="42"/>
        <end position="63"/>
    </location>
</feature>
<reference evidence="3 4" key="1">
    <citation type="submission" date="2017-01" db="EMBL/GenBank/DDBJ databases">
        <authorList>
            <person name="Mah S.A."/>
            <person name="Swanson W.J."/>
            <person name="Moy G.W."/>
            <person name="Vacquier V.D."/>
        </authorList>
    </citation>
    <scope>NUCLEOTIDE SEQUENCE [LARGE SCALE GENOMIC DNA]</scope>
    <source>
        <strain evidence="3 4">NIO-1016</strain>
    </source>
</reference>
<organism evidence="3 4">
    <name type="scientific">Domibacillus enclensis</name>
    <dbReference type="NCBI Taxonomy" id="1017273"/>
    <lineage>
        <taxon>Bacteria</taxon>
        <taxon>Bacillati</taxon>
        <taxon>Bacillota</taxon>
        <taxon>Bacilli</taxon>
        <taxon>Bacillales</taxon>
        <taxon>Bacillaceae</taxon>
        <taxon>Domibacillus</taxon>
    </lineage>
</organism>
<reference evidence="2" key="3">
    <citation type="submission" date="2017-03" db="EMBL/GenBank/DDBJ databases">
        <authorList>
            <person name="Dastager S.G."/>
            <person name="Neurgaonkar P.S."/>
            <person name="Dharne M.S."/>
        </authorList>
    </citation>
    <scope>NUCLEOTIDE SEQUENCE</scope>
    <source>
        <strain evidence="2">DSM 25145</strain>
    </source>
</reference>
<dbReference type="EMBL" id="FTLX01000001">
    <property type="protein sequence ID" value="SIP87716.1"/>
    <property type="molecule type" value="Genomic_DNA"/>
</dbReference>
<dbReference type="Proteomes" id="UP000186385">
    <property type="component" value="Unassembled WGS sequence"/>
</dbReference>
<keyword evidence="1" id="KW-0472">Membrane</keyword>
<keyword evidence="1" id="KW-1133">Transmembrane helix</keyword>
<evidence type="ECO:0000313" key="3">
    <source>
        <dbReference type="EMBL" id="SIP87716.1"/>
    </source>
</evidence>
<dbReference type="EMBL" id="MWSK01000001">
    <property type="protein sequence ID" value="OXS79926.1"/>
    <property type="molecule type" value="Genomic_DNA"/>
</dbReference>
<dbReference type="Proteomes" id="UP000215545">
    <property type="component" value="Unassembled WGS sequence"/>
</dbReference>
<reference evidence="5" key="2">
    <citation type="submission" date="2017-03" db="EMBL/GenBank/DDBJ databases">
        <title>Bacillus sp. V-88(T) DSM27956, whole genome shotgun sequencing project.</title>
        <authorList>
            <person name="Dastager S.G."/>
            <person name="Neurgaonkar P.S."/>
            <person name="Dharne M.S."/>
        </authorList>
    </citation>
    <scope>NUCLEOTIDE SEQUENCE [LARGE SCALE GENOMIC DNA]</scope>
    <source>
        <strain evidence="5">DSM 25145</strain>
    </source>
</reference>
<accession>A0A1N6N6N6</accession>
<keyword evidence="5" id="KW-1185">Reference proteome</keyword>
<dbReference type="AlphaFoldDB" id="A0A1N6N6N6"/>
<keyword evidence="1" id="KW-0812">Transmembrane</keyword>
<dbReference type="RefSeq" id="WP_045850479.1">
    <property type="nucleotide sequence ID" value="NZ_FTLX01000001.1"/>
</dbReference>
<evidence type="ECO:0000313" key="2">
    <source>
        <dbReference type="EMBL" id="OXS79926.1"/>
    </source>
</evidence>
<name>A0A1N6N6N6_9BACI</name>
<dbReference type="STRING" id="1017273.SAMN05443094_10118"/>
<protein>
    <submittedName>
        <fullName evidence="3">Uncharacterized protein</fullName>
    </submittedName>
</protein>